<evidence type="ECO:0000313" key="2">
    <source>
        <dbReference type="Proteomes" id="UP000287224"/>
    </source>
</evidence>
<organism evidence="1 2">
    <name type="scientific">Dictyobacter aurantiacus</name>
    <dbReference type="NCBI Taxonomy" id="1936993"/>
    <lineage>
        <taxon>Bacteria</taxon>
        <taxon>Bacillati</taxon>
        <taxon>Chloroflexota</taxon>
        <taxon>Ktedonobacteria</taxon>
        <taxon>Ktedonobacterales</taxon>
        <taxon>Dictyobacteraceae</taxon>
        <taxon>Dictyobacter</taxon>
    </lineage>
</organism>
<dbReference type="EMBL" id="BIFQ01000002">
    <property type="protein sequence ID" value="GCE09974.1"/>
    <property type="molecule type" value="Genomic_DNA"/>
</dbReference>
<dbReference type="PANTHER" id="PTHR40616:SF1">
    <property type="entry name" value="LINALOOL DEHYDRATASE_ISOMERASE DOMAIN-CONTAINING PROTEIN"/>
    <property type="match status" value="1"/>
</dbReference>
<sequence>MMAMHFSNLDPVAREMMEMALAWLDRYWDAEVGLLKMEAEQDEDSTTTPVLLVHHVRETIWYALGLLQRRAASDHERALQAIQTVLSYQFDEPGKPYDGTWYRLSEEPHPGEDAKVWRDYDPNWREFIGSTLAIILLEHEADLPGNLVAGIEQALRRAIRGALERRLPASYTNIALMHAFLLDCTGRRFGDPDWQSRGEAYAHEIYQLFEPNHAFAEFNAPTYYGVDLYALGLWRSYSSSSLLQRLGSDMEARLWRDVALMYHAGMKNMAGPFDRAYGMDMQSYASLIGLWIWMATGKEFAPFPDVSRPFAHQHDFAFVPCYIAVGVSVPDDVLPHLRSFQGERQVVRTITNHPRRVAHAWVGQHILLGGEETEYSKPASNQFHPITIQWVGEQGRICWIRLVYHTNIVINASAEKNMITCNIRGVNDDHPDIIFRLFTPAGSRLSLQQDRWQVSGLTVDVDTHATLDGAIQATPTSGGSYYDMRYTTDDIVPGTAIYFVLTTRAVANS</sequence>
<keyword evidence="2" id="KW-1185">Reference proteome</keyword>
<accession>A0A401ZT66</accession>
<dbReference type="AlphaFoldDB" id="A0A401ZT66"/>
<comment type="caution">
    <text evidence="1">The sequence shown here is derived from an EMBL/GenBank/DDBJ whole genome shotgun (WGS) entry which is preliminary data.</text>
</comment>
<name>A0A401ZT66_9CHLR</name>
<proteinExistence type="predicted"/>
<protein>
    <submittedName>
        <fullName evidence="1">Uncharacterized protein</fullName>
    </submittedName>
</protein>
<dbReference type="Proteomes" id="UP000287224">
    <property type="component" value="Unassembled WGS sequence"/>
</dbReference>
<gene>
    <name evidence="1" type="ORF">KDAU_73030</name>
</gene>
<dbReference type="PANTHER" id="PTHR40616">
    <property type="entry name" value="LINALOOL DEHYDRATASE_ISOMERASE DOMAIN-CONTAINING PROTEIN"/>
    <property type="match status" value="1"/>
</dbReference>
<evidence type="ECO:0000313" key="1">
    <source>
        <dbReference type="EMBL" id="GCE09974.1"/>
    </source>
</evidence>
<reference evidence="2" key="1">
    <citation type="submission" date="2018-12" db="EMBL/GenBank/DDBJ databases">
        <title>Tengunoibacter tsumagoiensis gen. nov., sp. nov., Dictyobacter kobayashii sp. nov., D. alpinus sp. nov., and D. joshuensis sp. nov. and description of Dictyobacteraceae fam. nov. within the order Ktedonobacterales isolated from Tengu-no-mugimeshi.</title>
        <authorList>
            <person name="Wang C.M."/>
            <person name="Zheng Y."/>
            <person name="Sakai Y."/>
            <person name="Toyoda A."/>
            <person name="Minakuchi Y."/>
            <person name="Abe K."/>
            <person name="Yokota A."/>
            <person name="Yabe S."/>
        </authorList>
    </citation>
    <scope>NUCLEOTIDE SEQUENCE [LARGE SCALE GENOMIC DNA]</scope>
    <source>
        <strain evidence="2">S-27</strain>
    </source>
</reference>